<dbReference type="PANTHER" id="PTHR30328">
    <property type="entry name" value="TRANSCRIPTIONAL REPRESSOR"/>
    <property type="match status" value="1"/>
</dbReference>
<keyword evidence="1 2" id="KW-0238">DNA-binding</keyword>
<dbReference type="InterPro" id="IPR001647">
    <property type="entry name" value="HTH_TetR"/>
</dbReference>
<evidence type="ECO:0000313" key="5">
    <source>
        <dbReference type="Proteomes" id="UP000251402"/>
    </source>
</evidence>
<dbReference type="AlphaFoldDB" id="A0A5C1HZ21"/>
<dbReference type="PANTHER" id="PTHR30328:SF54">
    <property type="entry name" value="HTH-TYPE TRANSCRIPTIONAL REPRESSOR SCO4008"/>
    <property type="match status" value="1"/>
</dbReference>
<sequence length="203" mass="23222">MTITAETTTEEKILNAARSIFTKKGFLATTVRDIATEANTNVASVNYYFRSKENLFAFIMDETIKKLFDKVEPVLNDETTTAIQKIETCVGYYIDQLLENPDFPFFMINEVLAGQTNLPMVEKFKTLTNSVFAKQLYAMQADGVIKFHPVNLMWNITGMIVFPFLSRPKQLEAGYFNGAEFEAMMRERKKLIPIWIGQILKGE</sequence>
<dbReference type="Pfam" id="PF00440">
    <property type="entry name" value="TetR_N"/>
    <property type="match status" value="1"/>
</dbReference>
<protein>
    <submittedName>
        <fullName evidence="4">TetR/AcrR family transcriptional regulator</fullName>
    </submittedName>
</protein>
<evidence type="ECO:0000256" key="1">
    <source>
        <dbReference type="ARBA" id="ARBA00023125"/>
    </source>
</evidence>
<dbReference type="GO" id="GO:0003677">
    <property type="term" value="F:DNA binding"/>
    <property type="evidence" value="ECO:0007669"/>
    <property type="project" value="UniProtKB-UniRule"/>
</dbReference>
<dbReference type="OrthoDB" id="9789566at2"/>
<dbReference type="InterPro" id="IPR050109">
    <property type="entry name" value="HTH-type_TetR-like_transc_reg"/>
</dbReference>
<dbReference type="PROSITE" id="PS50977">
    <property type="entry name" value="HTH_TETR_2"/>
    <property type="match status" value="1"/>
</dbReference>
<keyword evidence="5" id="KW-1185">Reference proteome</keyword>
<dbReference type="Gene3D" id="1.10.357.10">
    <property type="entry name" value="Tetracycline Repressor, domain 2"/>
    <property type="match status" value="1"/>
</dbReference>
<proteinExistence type="predicted"/>
<accession>A0A5C1HZ21</accession>
<evidence type="ECO:0000256" key="2">
    <source>
        <dbReference type="PROSITE-ProRule" id="PRU00335"/>
    </source>
</evidence>
<reference evidence="4" key="1">
    <citation type="submission" date="2019-08" db="EMBL/GenBank/DDBJ databases">
        <title>Comparative genome analysis confer to the adaptation heavy metal polluted environment.</title>
        <authorList>
            <person name="Li Y."/>
        </authorList>
    </citation>
    <scope>NUCLEOTIDE SEQUENCE [LARGE SCALE GENOMIC DNA]</scope>
    <source>
        <strain evidence="4">P1</strain>
    </source>
</reference>
<name>A0A5C1HZ21_9SPHI</name>
<dbReference type="InterPro" id="IPR009057">
    <property type="entry name" value="Homeodomain-like_sf"/>
</dbReference>
<dbReference type="SUPFAM" id="SSF46689">
    <property type="entry name" value="Homeodomain-like"/>
    <property type="match status" value="1"/>
</dbReference>
<dbReference type="RefSeq" id="WP_112574377.1">
    <property type="nucleotide sequence ID" value="NZ_CP043450.1"/>
</dbReference>
<dbReference type="EMBL" id="CP043450">
    <property type="protein sequence ID" value="QEM11004.1"/>
    <property type="molecule type" value="Genomic_DNA"/>
</dbReference>
<gene>
    <name evidence="4" type="ORF">DEO27_013555</name>
</gene>
<feature type="DNA-binding region" description="H-T-H motif" evidence="2">
    <location>
        <begin position="30"/>
        <end position="49"/>
    </location>
</feature>
<feature type="domain" description="HTH tetR-type" evidence="3">
    <location>
        <begin position="7"/>
        <end position="67"/>
    </location>
</feature>
<dbReference type="Proteomes" id="UP000251402">
    <property type="component" value="Chromosome"/>
</dbReference>
<dbReference type="KEGG" id="mrub:DEO27_013555"/>
<evidence type="ECO:0000313" key="4">
    <source>
        <dbReference type="EMBL" id="QEM11004.1"/>
    </source>
</evidence>
<dbReference type="PRINTS" id="PR00455">
    <property type="entry name" value="HTHTETR"/>
</dbReference>
<evidence type="ECO:0000259" key="3">
    <source>
        <dbReference type="PROSITE" id="PS50977"/>
    </source>
</evidence>
<organism evidence="4 5">
    <name type="scientific">Mucilaginibacter rubeus</name>
    <dbReference type="NCBI Taxonomy" id="2027860"/>
    <lineage>
        <taxon>Bacteria</taxon>
        <taxon>Pseudomonadati</taxon>
        <taxon>Bacteroidota</taxon>
        <taxon>Sphingobacteriia</taxon>
        <taxon>Sphingobacteriales</taxon>
        <taxon>Sphingobacteriaceae</taxon>
        <taxon>Mucilaginibacter</taxon>
    </lineage>
</organism>